<comment type="caution">
    <text evidence="2">The sequence shown here is derived from an EMBL/GenBank/DDBJ whole genome shotgun (WGS) entry which is preliminary data.</text>
</comment>
<gene>
    <name evidence="2" type="ORF">OTU49_012413</name>
</gene>
<evidence type="ECO:0008006" key="4">
    <source>
        <dbReference type="Google" id="ProtNLM"/>
    </source>
</evidence>
<dbReference type="InterPro" id="IPR011009">
    <property type="entry name" value="Kinase-like_dom_sf"/>
</dbReference>
<evidence type="ECO:0000256" key="1">
    <source>
        <dbReference type="SAM" id="SignalP"/>
    </source>
</evidence>
<dbReference type="Proteomes" id="UP001445076">
    <property type="component" value="Unassembled WGS sequence"/>
</dbReference>
<accession>A0AAW0VZQ2</accession>
<dbReference type="EMBL" id="JARKIK010000097">
    <property type="protein sequence ID" value="KAK8721987.1"/>
    <property type="molecule type" value="Genomic_DNA"/>
</dbReference>
<feature type="chain" id="PRO_5043710260" description="Protein kinase domain-containing protein" evidence="1">
    <location>
        <begin position="23"/>
        <end position="395"/>
    </location>
</feature>
<reference evidence="2 3" key="1">
    <citation type="journal article" date="2024" name="BMC Genomics">
        <title>Genome assembly of redclaw crayfish (Cherax quadricarinatus) provides insights into its immune adaptation and hypoxia tolerance.</title>
        <authorList>
            <person name="Liu Z."/>
            <person name="Zheng J."/>
            <person name="Li H."/>
            <person name="Fang K."/>
            <person name="Wang S."/>
            <person name="He J."/>
            <person name="Zhou D."/>
            <person name="Weng S."/>
            <person name="Chi M."/>
            <person name="Gu Z."/>
            <person name="He J."/>
            <person name="Li F."/>
            <person name="Wang M."/>
        </authorList>
    </citation>
    <scope>NUCLEOTIDE SEQUENCE [LARGE SCALE GENOMIC DNA]</scope>
    <source>
        <strain evidence="2">ZL_2023a</strain>
    </source>
</reference>
<protein>
    <recommendedName>
        <fullName evidence="4">Protein kinase domain-containing protein</fullName>
    </recommendedName>
</protein>
<dbReference type="SUPFAM" id="SSF56112">
    <property type="entry name" value="Protein kinase-like (PK-like)"/>
    <property type="match status" value="1"/>
</dbReference>
<dbReference type="AlphaFoldDB" id="A0AAW0VZQ2"/>
<name>A0AAW0VZQ2_CHEQU</name>
<evidence type="ECO:0000313" key="3">
    <source>
        <dbReference type="Proteomes" id="UP001445076"/>
    </source>
</evidence>
<dbReference type="Pfam" id="PF06293">
    <property type="entry name" value="Kdo"/>
    <property type="match status" value="1"/>
</dbReference>
<feature type="signal peptide" evidence="1">
    <location>
        <begin position="1"/>
        <end position="22"/>
    </location>
</feature>
<evidence type="ECO:0000313" key="2">
    <source>
        <dbReference type="EMBL" id="KAK8721987.1"/>
    </source>
</evidence>
<sequence length="395" mass="44298">MWTRNYVLRLAVVSLLAWFMFSDELVNRASTEAVGAGDVTNYEKCADSVHTKPDVSVSTEGDVSVSTEGDVSVSTEGDVSLSMEPGVSVSSEDYASMSSRVVSVFSDSDVTVASEDYVKVSSKGDVNRLSMFGGNTEVPETSTQHADNCCCAEYLWKNIQVKPWKYPVSHKFKKPWILQKPGKFSSSRNFWTGTYSEDELPIVVQKLMSHNECKMLCRLREYNIPGVPVIMGTVPAESGYPEALILSHYEGKPFSELSKYISKKFYCTLAVHHVCSTLCELHEKNIVHGSVNPSNVIISIDQRRVKTTLVDYSRCRQVEPDDQQELEKDIEPLVHMINTILPGKKKLTMQQIRRQTNETIVTIHSMFKVTELLKKTAESVLKIDVDDDICLAVRD</sequence>
<organism evidence="2 3">
    <name type="scientific">Cherax quadricarinatus</name>
    <name type="common">Australian red claw crayfish</name>
    <dbReference type="NCBI Taxonomy" id="27406"/>
    <lineage>
        <taxon>Eukaryota</taxon>
        <taxon>Metazoa</taxon>
        <taxon>Ecdysozoa</taxon>
        <taxon>Arthropoda</taxon>
        <taxon>Crustacea</taxon>
        <taxon>Multicrustacea</taxon>
        <taxon>Malacostraca</taxon>
        <taxon>Eumalacostraca</taxon>
        <taxon>Eucarida</taxon>
        <taxon>Decapoda</taxon>
        <taxon>Pleocyemata</taxon>
        <taxon>Astacidea</taxon>
        <taxon>Parastacoidea</taxon>
        <taxon>Parastacidae</taxon>
        <taxon>Cherax</taxon>
    </lineage>
</organism>
<dbReference type="Gene3D" id="1.10.510.10">
    <property type="entry name" value="Transferase(Phosphotransferase) domain 1"/>
    <property type="match status" value="1"/>
</dbReference>
<keyword evidence="1" id="KW-0732">Signal</keyword>
<keyword evidence="3" id="KW-1185">Reference proteome</keyword>
<proteinExistence type="predicted"/>